<reference evidence="3" key="2">
    <citation type="journal article" date="2021" name="PeerJ">
        <title>Extensive microbial diversity within the chicken gut microbiome revealed by metagenomics and culture.</title>
        <authorList>
            <person name="Gilroy R."/>
            <person name="Ravi A."/>
            <person name="Getino M."/>
            <person name="Pursley I."/>
            <person name="Horton D.L."/>
            <person name="Alikhan N.F."/>
            <person name="Baker D."/>
            <person name="Gharbi K."/>
            <person name="Hall N."/>
            <person name="Watson M."/>
            <person name="Adriaenssens E.M."/>
            <person name="Foster-Nyarko E."/>
            <person name="Jarju S."/>
            <person name="Secka A."/>
            <person name="Antonio M."/>
            <person name="Oren A."/>
            <person name="Chaudhuri R.R."/>
            <person name="La Ragione R."/>
            <person name="Hildebrand F."/>
            <person name="Pallen M.J."/>
        </authorList>
    </citation>
    <scope>NUCLEOTIDE SEQUENCE</scope>
    <source>
        <strain evidence="3">ChiHile30-977</strain>
    </source>
</reference>
<evidence type="ECO:0000256" key="1">
    <source>
        <dbReference type="SAM" id="MobiDB-lite"/>
    </source>
</evidence>
<keyword evidence="2" id="KW-0472">Membrane</keyword>
<evidence type="ECO:0000313" key="4">
    <source>
        <dbReference type="Proteomes" id="UP000886819"/>
    </source>
</evidence>
<dbReference type="Pfam" id="PF07136">
    <property type="entry name" value="DUF1385"/>
    <property type="match status" value="1"/>
</dbReference>
<evidence type="ECO:0000256" key="2">
    <source>
        <dbReference type="SAM" id="Phobius"/>
    </source>
</evidence>
<keyword evidence="2" id="KW-0812">Transmembrane</keyword>
<dbReference type="EMBL" id="DVFI01000148">
    <property type="protein sequence ID" value="HIQ64033.1"/>
    <property type="molecule type" value="Genomic_DNA"/>
</dbReference>
<feature type="transmembrane region" description="Helical" evidence="2">
    <location>
        <begin position="109"/>
        <end position="133"/>
    </location>
</feature>
<protein>
    <submittedName>
        <fullName evidence="3">DUF1385 domain-containing protein</fullName>
    </submittedName>
</protein>
<accession>A0A9D0Z081</accession>
<feature type="transmembrane region" description="Helical" evidence="2">
    <location>
        <begin position="145"/>
        <end position="169"/>
    </location>
</feature>
<comment type="caution">
    <text evidence="3">The sequence shown here is derived from an EMBL/GenBank/DDBJ whole genome shotgun (WGS) entry which is preliminary data.</text>
</comment>
<dbReference type="Proteomes" id="UP000886819">
    <property type="component" value="Unassembled WGS sequence"/>
</dbReference>
<evidence type="ECO:0000313" key="3">
    <source>
        <dbReference type="EMBL" id="HIQ64033.1"/>
    </source>
</evidence>
<feature type="transmembrane region" description="Helical" evidence="2">
    <location>
        <begin position="210"/>
        <end position="228"/>
    </location>
</feature>
<reference evidence="3" key="1">
    <citation type="submission" date="2020-10" db="EMBL/GenBank/DDBJ databases">
        <authorList>
            <person name="Gilroy R."/>
        </authorList>
    </citation>
    <scope>NUCLEOTIDE SEQUENCE</scope>
    <source>
        <strain evidence="3">ChiHile30-977</strain>
    </source>
</reference>
<dbReference type="PANTHER" id="PTHR42867">
    <property type="entry name" value="MEMBRANE PROTEIN-RELATED"/>
    <property type="match status" value="1"/>
</dbReference>
<gene>
    <name evidence="3" type="ORF">IAA66_10715</name>
</gene>
<proteinExistence type="predicted"/>
<dbReference type="AlphaFoldDB" id="A0A9D0Z081"/>
<keyword evidence="2" id="KW-1133">Transmembrane helix</keyword>
<feature type="region of interest" description="Disordered" evidence="1">
    <location>
        <begin position="320"/>
        <end position="345"/>
    </location>
</feature>
<name>A0A9D0Z081_9FIRM</name>
<dbReference type="InterPro" id="IPR010787">
    <property type="entry name" value="DUF1385"/>
</dbReference>
<dbReference type="PANTHER" id="PTHR42867:SF1">
    <property type="entry name" value="MEMBRANE PROTEIN-RELATED"/>
    <property type="match status" value="1"/>
</dbReference>
<organism evidence="3 4">
    <name type="scientific">Candidatus Avichristensenella intestinipullorum</name>
    <dbReference type="NCBI Taxonomy" id="2840693"/>
    <lineage>
        <taxon>Bacteria</taxon>
        <taxon>Bacillati</taxon>
        <taxon>Bacillota</taxon>
        <taxon>Clostridia</taxon>
        <taxon>Candidatus Avichristensenella</taxon>
    </lineage>
</organism>
<sequence length="345" mass="37320">MPKKEKRVDIGGQAVMEGVMMKAPDAIAIAVRRPDGEIVLKRDAYVNPASRHKWMGWPIVRGVVNMVNMLVMGMSSLDASTKMLGVLEEEPSRFEKWLSAKLGKSIDKVVMGVAIVLAVALSVLLFIMIPSFVGSLLNRAVSSLLVVNLVSGLVRIAILILYIGLTGLLPDIRRTYQYHGAEHKTVYCHEAGLPLTPENARRFSCLHPRCGTSFLLLVMIISILLGAISDQLLHLIFGVEQLSFLARFARSILLLPVVAGVSYEVLKGLAHSDAPLVRALRWPGLMLQHLTTREPDDRQLEVAIASMNAALHGLPAENPAAEAAAQPAEKPAAEAAAQPEGAGAR</sequence>